<evidence type="ECO:0000256" key="7">
    <source>
        <dbReference type="ARBA" id="ARBA00022490"/>
    </source>
</evidence>
<comment type="function">
    <text evidence="16">Catalyzes the phosphorylation of pantothenate (Pan), the first step in CoA biosynthesis.</text>
</comment>
<dbReference type="GO" id="GO:0046872">
    <property type="term" value="F:metal ion binding"/>
    <property type="evidence" value="ECO:0007669"/>
    <property type="project" value="UniProtKB-KW"/>
</dbReference>
<keyword evidence="12 16" id="KW-0630">Potassium</keyword>
<dbReference type="Proteomes" id="UP000034071">
    <property type="component" value="Chromosome"/>
</dbReference>
<keyword evidence="9 16" id="KW-0547">Nucleotide-binding</keyword>
<dbReference type="UniPathway" id="UPA00241">
    <property type="reaction ID" value="UER00352"/>
</dbReference>
<evidence type="ECO:0000313" key="17">
    <source>
        <dbReference type="EMBL" id="AKE52885.1"/>
    </source>
</evidence>
<feature type="binding site" evidence="16">
    <location>
        <begin position="6"/>
        <end position="13"/>
    </location>
    <ligand>
        <name>ATP</name>
        <dbReference type="ChEBI" id="CHEBI:30616"/>
    </ligand>
</feature>
<protein>
    <recommendedName>
        <fullName evidence="15 16">Type III pantothenate kinase</fullName>
        <ecNumber evidence="6 16">2.7.1.33</ecNumber>
    </recommendedName>
    <alternativeName>
        <fullName evidence="16">PanK-III</fullName>
    </alternativeName>
    <alternativeName>
        <fullName evidence="16">Pantothenic acid kinase</fullName>
    </alternativeName>
</protein>
<dbReference type="STRING" id="914150.TQ33_1951"/>
<keyword evidence="13 16" id="KW-0173">Coenzyme A biosynthesis</keyword>
<dbReference type="GO" id="GO:0005524">
    <property type="term" value="F:ATP binding"/>
    <property type="evidence" value="ECO:0007669"/>
    <property type="project" value="UniProtKB-UniRule"/>
</dbReference>
<dbReference type="Pfam" id="PF03309">
    <property type="entry name" value="Pan_kinase"/>
    <property type="match status" value="1"/>
</dbReference>
<dbReference type="HOGENOM" id="CLU_066627_0_0_6"/>
<comment type="subunit">
    <text evidence="5 16">Homodimer.</text>
</comment>
<feature type="binding site" evidence="16">
    <location>
        <position position="137"/>
    </location>
    <ligand>
        <name>K(+)</name>
        <dbReference type="ChEBI" id="CHEBI:29103"/>
    </ligand>
</feature>
<evidence type="ECO:0000256" key="5">
    <source>
        <dbReference type="ARBA" id="ARBA00011738"/>
    </source>
</evidence>
<dbReference type="PANTHER" id="PTHR34265">
    <property type="entry name" value="TYPE III PANTOTHENATE KINASE"/>
    <property type="match status" value="1"/>
</dbReference>
<name>A0A0F6TS99_9GAMM</name>
<evidence type="ECO:0000256" key="8">
    <source>
        <dbReference type="ARBA" id="ARBA00022679"/>
    </source>
</evidence>
<dbReference type="OrthoDB" id="9781305at2"/>
<dbReference type="PATRIC" id="fig|914150.5.peg.1978"/>
<dbReference type="HAMAP" id="MF_01274">
    <property type="entry name" value="Pantothen_kinase_3"/>
    <property type="match status" value="1"/>
</dbReference>
<sequence>MYLLLDLGNSRCKYLLSDALPVVVVQSSEENELGSWDNQSFNQDFWERQLQRFQSKKLSKVFVSSVAGKERKEWLEAMCQQVLGLTPLFAESTDTYVSEKLRRLSNSYDSPMALGVDRWLAMVGAFELCDTEFVVIDAGTAITTDWVSVAGQHQGGHIVAGGRMLQQSLLGGTGGIAWSASHDGELKGESFGVNTSAAVALGAETMIKGYCGQLMKDIADQAETKAVKLFVTGGDGDFIVTCLQEAMKERQLEYSISYQPHLVLKGLSYWFSLNN</sequence>
<dbReference type="Gene3D" id="3.30.420.40">
    <property type="match status" value="2"/>
</dbReference>
<evidence type="ECO:0000256" key="3">
    <source>
        <dbReference type="ARBA" id="ARBA00004496"/>
    </source>
</evidence>
<organism evidence="17 18">
    <name type="scientific">Kangiella geojedonensis</name>
    <dbReference type="NCBI Taxonomy" id="914150"/>
    <lineage>
        <taxon>Bacteria</taxon>
        <taxon>Pseudomonadati</taxon>
        <taxon>Pseudomonadota</taxon>
        <taxon>Gammaproteobacteria</taxon>
        <taxon>Kangiellales</taxon>
        <taxon>Kangiellaceae</taxon>
        <taxon>Kangiella</taxon>
    </lineage>
</organism>
<dbReference type="EMBL" id="CP010975">
    <property type="protein sequence ID" value="AKE52885.1"/>
    <property type="molecule type" value="Genomic_DNA"/>
</dbReference>
<dbReference type="NCBIfam" id="TIGR00671">
    <property type="entry name" value="baf"/>
    <property type="match status" value="1"/>
</dbReference>
<keyword evidence="10 16" id="KW-0418">Kinase</keyword>
<comment type="subcellular location">
    <subcellularLocation>
        <location evidence="3 16">Cytoplasm</location>
    </subcellularLocation>
</comment>
<keyword evidence="8 16" id="KW-0808">Transferase</keyword>
<evidence type="ECO:0000256" key="6">
    <source>
        <dbReference type="ARBA" id="ARBA00012102"/>
    </source>
</evidence>
<evidence type="ECO:0000256" key="14">
    <source>
        <dbReference type="ARBA" id="ARBA00038036"/>
    </source>
</evidence>
<dbReference type="PANTHER" id="PTHR34265:SF1">
    <property type="entry name" value="TYPE III PANTOTHENATE KINASE"/>
    <property type="match status" value="1"/>
</dbReference>
<feature type="binding site" evidence="16">
    <location>
        <position position="108"/>
    </location>
    <ligand>
        <name>substrate</name>
    </ligand>
</feature>
<dbReference type="SUPFAM" id="SSF53067">
    <property type="entry name" value="Actin-like ATPase domain"/>
    <property type="match status" value="2"/>
</dbReference>
<feature type="binding site" evidence="16">
    <location>
        <position position="140"/>
    </location>
    <ligand>
        <name>ATP</name>
        <dbReference type="ChEBI" id="CHEBI:30616"/>
    </ligand>
</feature>
<reference evidence="17 18" key="1">
    <citation type="submission" date="2015-02" db="EMBL/GenBank/DDBJ databases">
        <title>Complete genome sequence of Kangiella geojedonensis strain YCS-5T.</title>
        <authorList>
            <person name="Kim K.M."/>
        </authorList>
    </citation>
    <scope>NUCLEOTIDE SEQUENCE [LARGE SCALE GENOMIC DNA]</scope>
    <source>
        <strain evidence="17 18">YCS-5</strain>
    </source>
</reference>
<dbReference type="EC" id="2.7.1.33" evidence="6 16"/>
<keyword evidence="18" id="KW-1185">Reference proteome</keyword>
<proteinExistence type="inferred from homology"/>
<comment type="cofactor">
    <cofactor evidence="16">
        <name>NH4(+)</name>
        <dbReference type="ChEBI" id="CHEBI:28938"/>
    </cofactor>
    <cofactor evidence="16">
        <name>K(+)</name>
        <dbReference type="ChEBI" id="CHEBI:29103"/>
    </cofactor>
    <text evidence="16">A monovalent cation. Ammonium or potassium.</text>
</comment>
<accession>A0A0F6TS99</accession>
<evidence type="ECO:0000256" key="16">
    <source>
        <dbReference type="HAMAP-Rule" id="MF_01274"/>
    </source>
</evidence>
<evidence type="ECO:0000256" key="2">
    <source>
        <dbReference type="ARBA" id="ARBA00001958"/>
    </source>
</evidence>
<feature type="active site" description="Proton acceptor" evidence="16">
    <location>
        <position position="117"/>
    </location>
</feature>
<evidence type="ECO:0000256" key="15">
    <source>
        <dbReference type="ARBA" id="ARBA00040883"/>
    </source>
</evidence>
<comment type="pathway">
    <text evidence="4 16">Cofactor biosynthesis; coenzyme A biosynthesis; CoA from (R)-pantothenate: step 1/5.</text>
</comment>
<keyword evidence="11 16" id="KW-0067">ATP-binding</keyword>
<dbReference type="InterPro" id="IPR004619">
    <property type="entry name" value="Type_III_PanK"/>
</dbReference>
<evidence type="ECO:0000256" key="12">
    <source>
        <dbReference type="ARBA" id="ARBA00022958"/>
    </source>
</evidence>
<dbReference type="KEGG" id="kge:TQ33_1951"/>
<dbReference type="RefSeq" id="WP_052735278.1">
    <property type="nucleotide sequence ID" value="NZ_CP010975.1"/>
</dbReference>
<comment type="cofactor">
    <cofactor evidence="2">
        <name>K(+)</name>
        <dbReference type="ChEBI" id="CHEBI:29103"/>
    </cofactor>
</comment>
<keyword evidence="16" id="KW-0479">Metal-binding</keyword>
<evidence type="ECO:0000313" key="18">
    <source>
        <dbReference type="Proteomes" id="UP000034071"/>
    </source>
</evidence>
<evidence type="ECO:0000256" key="1">
    <source>
        <dbReference type="ARBA" id="ARBA00001206"/>
    </source>
</evidence>
<evidence type="ECO:0000256" key="13">
    <source>
        <dbReference type="ARBA" id="ARBA00022993"/>
    </source>
</evidence>
<dbReference type="AlphaFoldDB" id="A0A0F6TS99"/>
<dbReference type="InterPro" id="IPR043129">
    <property type="entry name" value="ATPase_NBD"/>
</dbReference>
<evidence type="ECO:0000256" key="10">
    <source>
        <dbReference type="ARBA" id="ARBA00022777"/>
    </source>
</evidence>
<comment type="catalytic activity">
    <reaction evidence="1 16">
        <text>(R)-pantothenate + ATP = (R)-4'-phosphopantothenate + ADP + H(+)</text>
        <dbReference type="Rhea" id="RHEA:16373"/>
        <dbReference type="ChEBI" id="CHEBI:10986"/>
        <dbReference type="ChEBI" id="CHEBI:15378"/>
        <dbReference type="ChEBI" id="CHEBI:29032"/>
        <dbReference type="ChEBI" id="CHEBI:30616"/>
        <dbReference type="ChEBI" id="CHEBI:456216"/>
        <dbReference type="EC" id="2.7.1.33"/>
    </reaction>
</comment>
<dbReference type="GO" id="GO:0015937">
    <property type="term" value="P:coenzyme A biosynthetic process"/>
    <property type="evidence" value="ECO:0007669"/>
    <property type="project" value="UniProtKB-UniRule"/>
</dbReference>
<evidence type="ECO:0000256" key="11">
    <source>
        <dbReference type="ARBA" id="ARBA00022840"/>
    </source>
</evidence>
<feature type="binding site" evidence="16">
    <location>
        <position position="195"/>
    </location>
    <ligand>
        <name>substrate</name>
    </ligand>
</feature>
<gene>
    <name evidence="16" type="primary">coaX</name>
    <name evidence="17" type="ORF">TQ33_1951</name>
</gene>
<evidence type="ECO:0000256" key="9">
    <source>
        <dbReference type="ARBA" id="ARBA00022741"/>
    </source>
</evidence>
<evidence type="ECO:0000256" key="4">
    <source>
        <dbReference type="ARBA" id="ARBA00005225"/>
    </source>
</evidence>
<comment type="similarity">
    <text evidence="14 16">Belongs to the type III pantothenate kinase family.</text>
</comment>
<dbReference type="GO" id="GO:0005737">
    <property type="term" value="C:cytoplasm"/>
    <property type="evidence" value="ECO:0007669"/>
    <property type="project" value="UniProtKB-SubCell"/>
</dbReference>
<dbReference type="CDD" id="cd24015">
    <property type="entry name" value="ASKHA_NBD_PanK-III"/>
    <property type="match status" value="1"/>
</dbReference>
<feature type="binding site" evidence="16">
    <location>
        <begin position="115"/>
        <end position="118"/>
    </location>
    <ligand>
        <name>substrate</name>
    </ligand>
</feature>
<keyword evidence="7 16" id="KW-0963">Cytoplasm</keyword>
<dbReference type="GO" id="GO:0004594">
    <property type="term" value="F:pantothenate kinase activity"/>
    <property type="evidence" value="ECO:0007669"/>
    <property type="project" value="UniProtKB-UniRule"/>
</dbReference>